<dbReference type="Proteomes" id="UP000649604">
    <property type="component" value="Unassembled WGS sequence"/>
</dbReference>
<dbReference type="GO" id="GO:0016887">
    <property type="term" value="F:ATP hydrolysis activity"/>
    <property type="evidence" value="ECO:0007669"/>
    <property type="project" value="InterPro"/>
</dbReference>
<evidence type="ECO:0000256" key="4">
    <source>
        <dbReference type="ARBA" id="ARBA00022840"/>
    </source>
</evidence>
<dbReference type="PANTHER" id="PTHR43790">
    <property type="entry name" value="CARBOHYDRATE TRANSPORT ATP-BINDING PROTEIN MG119-RELATED"/>
    <property type="match status" value="1"/>
</dbReference>
<dbReference type="Gene3D" id="3.40.50.300">
    <property type="entry name" value="P-loop containing nucleotide triphosphate hydrolases"/>
    <property type="match status" value="1"/>
</dbReference>
<protein>
    <submittedName>
        <fullName evidence="6">ATP-binding cassette domain-containing protein</fullName>
    </submittedName>
</protein>
<evidence type="ECO:0000256" key="1">
    <source>
        <dbReference type="ARBA" id="ARBA00022448"/>
    </source>
</evidence>
<dbReference type="EMBL" id="WJJP01000665">
    <property type="protein sequence ID" value="MBD3326960.1"/>
    <property type="molecule type" value="Genomic_DNA"/>
</dbReference>
<gene>
    <name evidence="6" type="ORF">GF339_20410</name>
</gene>
<feature type="non-terminal residue" evidence="6">
    <location>
        <position position="58"/>
    </location>
</feature>
<evidence type="ECO:0000259" key="5">
    <source>
        <dbReference type="Pfam" id="PF00005"/>
    </source>
</evidence>
<dbReference type="GO" id="GO:0005524">
    <property type="term" value="F:ATP binding"/>
    <property type="evidence" value="ECO:0007669"/>
    <property type="project" value="UniProtKB-KW"/>
</dbReference>
<accession>A0A9D5JZM3</accession>
<organism evidence="6 7">
    <name type="scientific">candidate division KSB3 bacterium</name>
    <dbReference type="NCBI Taxonomy" id="2044937"/>
    <lineage>
        <taxon>Bacteria</taxon>
        <taxon>candidate division KSB3</taxon>
    </lineage>
</organism>
<dbReference type="PANTHER" id="PTHR43790:SF9">
    <property type="entry name" value="GALACTOFURANOSE TRANSPORTER ATP-BINDING PROTEIN YTFR"/>
    <property type="match status" value="1"/>
</dbReference>
<comment type="caution">
    <text evidence="6">The sequence shown here is derived from an EMBL/GenBank/DDBJ whole genome shotgun (WGS) entry which is preliminary data.</text>
</comment>
<dbReference type="InterPro" id="IPR050107">
    <property type="entry name" value="ABC_carbohydrate_import_ATPase"/>
</dbReference>
<evidence type="ECO:0000313" key="7">
    <source>
        <dbReference type="Proteomes" id="UP000649604"/>
    </source>
</evidence>
<sequence>MQHTAFADHLVYMQKVTKYFGRVMALEDVDFSIPPRTIVGLVGDNGAGKSTLIKIISG</sequence>
<feature type="domain" description="ABC transporter" evidence="5">
    <location>
        <begin position="26"/>
        <end position="58"/>
    </location>
</feature>
<evidence type="ECO:0000256" key="3">
    <source>
        <dbReference type="ARBA" id="ARBA00022741"/>
    </source>
</evidence>
<reference evidence="6" key="1">
    <citation type="submission" date="2019-11" db="EMBL/GenBank/DDBJ databases">
        <title>Microbial mats filling the niche in hypersaline microbial mats.</title>
        <authorList>
            <person name="Wong H.L."/>
            <person name="Macleod F.I."/>
            <person name="White R.A. III"/>
            <person name="Burns B.P."/>
        </authorList>
    </citation>
    <scope>NUCLEOTIDE SEQUENCE</scope>
    <source>
        <strain evidence="6">Rbin_158</strain>
    </source>
</reference>
<proteinExistence type="predicted"/>
<keyword evidence="1" id="KW-0813">Transport</keyword>
<keyword evidence="2" id="KW-0677">Repeat</keyword>
<evidence type="ECO:0000313" key="6">
    <source>
        <dbReference type="EMBL" id="MBD3326960.1"/>
    </source>
</evidence>
<dbReference type="AlphaFoldDB" id="A0A9D5JZM3"/>
<dbReference type="SUPFAM" id="SSF52540">
    <property type="entry name" value="P-loop containing nucleoside triphosphate hydrolases"/>
    <property type="match status" value="1"/>
</dbReference>
<dbReference type="InterPro" id="IPR027417">
    <property type="entry name" value="P-loop_NTPase"/>
</dbReference>
<evidence type="ECO:0000256" key="2">
    <source>
        <dbReference type="ARBA" id="ARBA00022737"/>
    </source>
</evidence>
<dbReference type="InterPro" id="IPR003439">
    <property type="entry name" value="ABC_transporter-like_ATP-bd"/>
</dbReference>
<dbReference type="Pfam" id="PF00005">
    <property type="entry name" value="ABC_tran"/>
    <property type="match status" value="1"/>
</dbReference>
<name>A0A9D5JZM3_9BACT</name>
<keyword evidence="4 6" id="KW-0067">ATP-binding</keyword>
<keyword evidence="3" id="KW-0547">Nucleotide-binding</keyword>